<evidence type="ECO:0000313" key="1">
    <source>
        <dbReference type="EMBL" id="KAK6643976.1"/>
    </source>
</evidence>
<evidence type="ECO:0000313" key="2">
    <source>
        <dbReference type="Proteomes" id="UP001372834"/>
    </source>
</evidence>
<sequence>MGESGIGRICFDSPLKNTNIRYPTQGNLSLKNLERSLLQNVDKFQEKCVDPWKTDVRETHVRNRRLLDLPFTSAPCCTKIYNVIGDRQKLKKLKKFGLSRPVRGIESDLESEIAEKCFIPREFDELEGEEEEEEEEEQVEATAHEVKECYTVADSDSSEEEDNFILEACRSGSLSSCSACSTLGEVKRRKTHVTPKLGWQDLLHGSQVEYCKNVITKELTRYKGSINAELKLQKYVLR</sequence>
<reference evidence="1 2" key="1">
    <citation type="submission" date="2023-10" db="EMBL/GenBank/DDBJ databases">
        <title>Genomes of two closely related lineages of the louse Polyplax serrata with different host specificities.</title>
        <authorList>
            <person name="Martinu J."/>
            <person name="Tarabai H."/>
            <person name="Stefka J."/>
            <person name="Hypsa V."/>
        </authorList>
    </citation>
    <scope>NUCLEOTIDE SEQUENCE [LARGE SCALE GENOMIC DNA]</scope>
    <source>
        <strain evidence="1">HR10_N</strain>
    </source>
</reference>
<accession>A0AAN8XQ25</accession>
<dbReference type="AlphaFoldDB" id="A0AAN8XQ25"/>
<proteinExistence type="predicted"/>
<dbReference type="Proteomes" id="UP001372834">
    <property type="component" value="Unassembled WGS sequence"/>
</dbReference>
<protein>
    <submittedName>
        <fullName evidence="1">Uncharacterized protein</fullName>
    </submittedName>
</protein>
<gene>
    <name evidence="1" type="ORF">RUM43_000241</name>
</gene>
<comment type="caution">
    <text evidence="1">The sequence shown here is derived from an EMBL/GenBank/DDBJ whole genome shotgun (WGS) entry which is preliminary data.</text>
</comment>
<organism evidence="1 2">
    <name type="scientific">Polyplax serrata</name>
    <name type="common">Common mouse louse</name>
    <dbReference type="NCBI Taxonomy" id="468196"/>
    <lineage>
        <taxon>Eukaryota</taxon>
        <taxon>Metazoa</taxon>
        <taxon>Ecdysozoa</taxon>
        <taxon>Arthropoda</taxon>
        <taxon>Hexapoda</taxon>
        <taxon>Insecta</taxon>
        <taxon>Pterygota</taxon>
        <taxon>Neoptera</taxon>
        <taxon>Paraneoptera</taxon>
        <taxon>Psocodea</taxon>
        <taxon>Troctomorpha</taxon>
        <taxon>Phthiraptera</taxon>
        <taxon>Anoplura</taxon>
        <taxon>Polyplacidae</taxon>
        <taxon>Polyplax</taxon>
    </lineage>
</organism>
<name>A0AAN8XQ25_POLSC</name>
<dbReference type="EMBL" id="JAWJWE010000001">
    <property type="protein sequence ID" value="KAK6643976.1"/>
    <property type="molecule type" value="Genomic_DNA"/>
</dbReference>